<feature type="region of interest" description="Disordered" evidence="1">
    <location>
        <begin position="212"/>
        <end position="238"/>
    </location>
</feature>
<feature type="domain" description="Helicase XPB/Ssl2 N-terminal" evidence="2">
    <location>
        <begin position="476"/>
        <end position="597"/>
    </location>
</feature>
<gene>
    <name evidence="3" type="ORF">CYJ76_02920</name>
</gene>
<dbReference type="OrthoDB" id="3415124at2"/>
<proteinExistence type="predicted"/>
<evidence type="ECO:0000313" key="4">
    <source>
        <dbReference type="Proteomes" id="UP000234206"/>
    </source>
</evidence>
<accession>A0A2I1PCB4</accession>
<dbReference type="AlphaFoldDB" id="A0A2I1PCB4"/>
<keyword evidence="4" id="KW-1185">Reference proteome</keyword>
<dbReference type="Pfam" id="PF13625">
    <property type="entry name" value="Helicase_C_3"/>
    <property type="match status" value="1"/>
</dbReference>
<evidence type="ECO:0000259" key="2">
    <source>
        <dbReference type="Pfam" id="PF13625"/>
    </source>
</evidence>
<reference evidence="3 4" key="1">
    <citation type="submission" date="2017-12" db="EMBL/GenBank/DDBJ databases">
        <title>Phylogenetic diversity of female urinary microbiome.</title>
        <authorList>
            <person name="Thomas-White K."/>
            <person name="Wolfe A.J."/>
        </authorList>
    </citation>
    <scope>NUCLEOTIDE SEQUENCE [LARGE SCALE GENOMIC DNA]</scope>
    <source>
        <strain evidence="3 4">UMB1298</strain>
    </source>
</reference>
<evidence type="ECO:0000313" key="3">
    <source>
        <dbReference type="EMBL" id="PKZ42267.1"/>
    </source>
</evidence>
<organism evidence="3 4">
    <name type="scientific">Kytococcus schroeteri</name>
    <dbReference type="NCBI Taxonomy" id="138300"/>
    <lineage>
        <taxon>Bacteria</taxon>
        <taxon>Bacillati</taxon>
        <taxon>Actinomycetota</taxon>
        <taxon>Actinomycetes</taxon>
        <taxon>Micrococcales</taxon>
        <taxon>Kytococcaceae</taxon>
        <taxon>Kytococcus</taxon>
    </lineage>
</organism>
<feature type="compositionally biased region" description="Low complexity" evidence="1">
    <location>
        <begin position="660"/>
        <end position="678"/>
    </location>
</feature>
<comment type="caution">
    <text evidence="3">The sequence shown here is derived from an EMBL/GenBank/DDBJ whole genome shotgun (WGS) entry which is preliminary data.</text>
</comment>
<name>A0A2I1PCB4_9MICO</name>
<protein>
    <recommendedName>
        <fullName evidence="2">Helicase XPB/Ssl2 N-terminal domain-containing protein</fullName>
    </recommendedName>
</protein>
<feature type="region of interest" description="Disordered" evidence="1">
    <location>
        <begin position="660"/>
        <end position="688"/>
    </location>
</feature>
<feature type="region of interest" description="Disordered" evidence="1">
    <location>
        <begin position="615"/>
        <end position="648"/>
    </location>
</feature>
<evidence type="ECO:0000256" key="1">
    <source>
        <dbReference type="SAM" id="MobiDB-lite"/>
    </source>
</evidence>
<dbReference type="RefSeq" id="WP_101849209.1">
    <property type="nucleotide sequence ID" value="NZ_PKIZ01000004.1"/>
</dbReference>
<sequence length="762" mass="79482">MTPSDGSGGFRSLAADLRGRSEAELTDLLLTRPDLARHTIGDLASLAAAATTTASLTRALDALTRPELQVLESAMVLAPATADAVAAATGADVATVSAHLDALWTAALLWRSPEGLRPVRVLAELLPTPAGLAPAATPAPTVPTDRLAALTGPERALVDALLWGPPVGEVTARAPQATREARTALVADGVLTDLSPTRVQLPREVALALREGRTHRHLETEPPTPTDPTATDGRGDDPQRVDAAAAEVSGLLALTDELLLTLERDPAPVLANGGVGVRDVTALGRRLGLETDATHLLLTVAHAADLVDVGALPGAAEHRWGPTPEADRWQALDDAERAARLLAAWWTTPLDAGHTEGERRTNALAPAAASPTARRRRQDLLTELADLGGTTAGAEDLLARWAWRHPLRRPPAAAEVARLLEQARLLGLASSPLRHTDRWAASPWLVALAGGSTPEDPLGPVTAALADALPEATSSMLVQADLTAVVPGRPTPALTRLLHAATDVESRGGASTHRFSERSLRRALDAGHQAADLREAISAASATGLPQPVDYLLREVSAGHGRVHVSDARAVLAVDDPALASRMLHDPELAPVGLTQVAPTVLTSHLSSTQARSFLRDHGYGPSVGEDATTGPARVTPRGAPPVRSRPLTRELAADRARALRAATAATPDAGEPTRAAGPTPPPRTTSDPVVVQAALRDAAADGAPVWIWHTDDLGAVRSTLVTPTSVDGGRLFGVKDAERLPRAWSIHRISGVAPASPAQPW</sequence>
<dbReference type="Proteomes" id="UP000234206">
    <property type="component" value="Unassembled WGS sequence"/>
</dbReference>
<dbReference type="InterPro" id="IPR032830">
    <property type="entry name" value="XPB/Ssl2_N"/>
</dbReference>
<dbReference type="EMBL" id="PKIZ01000004">
    <property type="protein sequence ID" value="PKZ42267.1"/>
    <property type="molecule type" value="Genomic_DNA"/>
</dbReference>